<evidence type="ECO:0000313" key="9">
    <source>
        <dbReference type="EMBL" id="RKP18365.1"/>
    </source>
</evidence>
<dbReference type="Gene3D" id="1.10.10.60">
    <property type="entry name" value="Homeodomain-like"/>
    <property type="match status" value="1"/>
</dbReference>
<gene>
    <name evidence="9" type="ORF">ROZALSC1DRAFT_29944</name>
</gene>
<dbReference type="SUPFAM" id="SSF57850">
    <property type="entry name" value="RING/U-box"/>
    <property type="match status" value="1"/>
</dbReference>
<evidence type="ECO:0000313" key="10">
    <source>
        <dbReference type="Proteomes" id="UP000281549"/>
    </source>
</evidence>
<dbReference type="InterPro" id="IPR007526">
    <property type="entry name" value="SWIRM"/>
</dbReference>
<organism evidence="9 10">
    <name type="scientific">Rozella allomycis (strain CSF55)</name>
    <dbReference type="NCBI Taxonomy" id="988480"/>
    <lineage>
        <taxon>Eukaryota</taxon>
        <taxon>Fungi</taxon>
        <taxon>Fungi incertae sedis</taxon>
        <taxon>Cryptomycota</taxon>
        <taxon>Cryptomycota incertae sedis</taxon>
        <taxon>Rozella</taxon>
    </lineage>
</organism>
<keyword evidence="3" id="KW-0804">Transcription</keyword>
<evidence type="ECO:0000256" key="1">
    <source>
        <dbReference type="ARBA" id="ARBA00023015"/>
    </source>
</evidence>
<dbReference type="Pfam" id="PF16495">
    <property type="entry name" value="SWIRM-assoc_1"/>
    <property type="match status" value="1"/>
</dbReference>
<dbReference type="PROSITE" id="PS51293">
    <property type="entry name" value="SANT"/>
    <property type="match status" value="1"/>
</dbReference>
<dbReference type="SMART" id="SM00717">
    <property type="entry name" value="SANT"/>
    <property type="match status" value="1"/>
</dbReference>
<dbReference type="GO" id="GO:0003677">
    <property type="term" value="F:DNA binding"/>
    <property type="evidence" value="ECO:0007669"/>
    <property type="project" value="UniProtKB-KW"/>
</dbReference>
<dbReference type="InterPro" id="IPR032451">
    <property type="entry name" value="SMARCC_C"/>
</dbReference>
<protein>
    <submittedName>
        <fullName evidence="9">SWIRM-domain-containing protein</fullName>
    </submittedName>
</protein>
<dbReference type="Proteomes" id="UP000281549">
    <property type="component" value="Unassembled WGS sequence"/>
</dbReference>
<keyword evidence="1" id="KW-0805">Transcription regulation</keyword>
<dbReference type="GO" id="GO:0016514">
    <property type="term" value="C:SWI/SNF complex"/>
    <property type="evidence" value="ECO:0007669"/>
    <property type="project" value="TreeGrafter"/>
</dbReference>
<dbReference type="GO" id="GO:0045893">
    <property type="term" value="P:positive regulation of DNA-templated transcription"/>
    <property type="evidence" value="ECO:0007669"/>
    <property type="project" value="TreeGrafter"/>
</dbReference>
<evidence type="ECO:0000256" key="5">
    <source>
        <dbReference type="SAM" id="Coils"/>
    </source>
</evidence>
<dbReference type="PANTHER" id="PTHR12802">
    <property type="entry name" value="SWI/SNF COMPLEX-RELATED"/>
    <property type="match status" value="1"/>
</dbReference>
<dbReference type="AlphaFoldDB" id="A0A4P9YGG0"/>
<sequence length="454" mass="52081">MSNETHLTNELKTTSHVVFADQKYEIVIPSYSAWFQLNTVHEIEKNALPEFFDGKSQSKTPSIYKDYRDFMVNTYRLNPTEYLTFTACRRNLTGDVCSVLKIHAFLEQWGLINYQVGKENRPALLATAFTGHFHVSAETPNGILPIFPSPESTATQQAISVKQESLNQQTYNMDTRPQLKVNLICCTCGVTCPDVYYHCLKKPEQSICSTCYKEGRFPSTLKSSDFMKMNPQEKILKEDVWTDQETLFLLEAIEMHGDDWLKVAEHVKTKDKEQCILKFLQLPIHDDYLKGVNYEKAPISHVDNPVLSVVAYLASNVPAGLAAAAAKASIKELENIKENKVEGNEMGTLQQAAMTVLSMTALKAKLLAEEEEKKLQRFVSMAIEAELRKVEMKMKHFEELEELLMKERREIERERQLLFAERMNLKKQYMEMEIKNVAVDYGMDELQGQNLMEI</sequence>
<dbReference type="FunFam" id="1.10.10.10:FF:000020">
    <property type="entry name" value="SWI/SNF complex subunit SMARCC2 isoform c"/>
    <property type="match status" value="1"/>
</dbReference>
<dbReference type="Pfam" id="PF04433">
    <property type="entry name" value="SWIRM"/>
    <property type="match status" value="1"/>
</dbReference>
<dbReference type="FunFam" id="1.10.10.60:FF:000014">
    <property type="entry name" value="SWI/SNF complex subunit SMARCC2 isoform C"/>
    <property type="match status" value="1"/>
</dbReference>
<feature type="domain" description="Myb-like" evidence="6">
    <location>
        <begin position="233"/>
        <end position="283"/>
    </location>
</feature>
<keyword evidence="2" id="KW-0238">DNA-binding</keyword>
<dbReference type="GO" id="GO:0042393">
    <property type="term" value="F:histone binding"/>
    <property type="evidence" value="ECO:0007669"/>
    <property type="project" value="TreeGrafter"/>
</dbReference>
<evidence type="ECO:0000256" key="4">
    <source>
        <dbReference type="ARBA" id="ARBA00023242"/>
    </source>
</evidence>
<dbReference type="Pfam" id="PF00249">
    <property type="entry name" value="Myb_DNA-binding"/>
    <property type="match status" value="1"/>
</dbReference>
<dbReference type="Gene3D" id="1.10.10.10">
    <property type="entry name" value="Winged helix-like DNA-binding domain superfamily/Winged helix DNA-binding domain"/>
    <property type="match status" value="1"/>
</dbReference>
<keyword evidence="5" id="KW-0175">Coiled coil</keyword>
<feature type="domain" description="SWIRM" evidence="7">
    <location>
        <begin position="26"/>
        <end position="123"/>
    </location>
</feature>
<dbReference type="PROSITE" id="PS50090">
    <property type="entry name" value="MYB_LIKE"/>
    <property type="match status" value="1"/>
</dbReference>
<reference evidence="10" key="1">
    <citation type="journal article" date="2018" name="Nat. Microbiol.">
        <title>Leveraging single-cell genomics to expand the fungal tree of life.</title>
        <authorList>
            <person name="Ahrendt S.R."/>
            <person name="Quandt C.A."/>
            <person name="Ciobanu D."/>
            <person name="Clum A."/>
            <person name="Salamov A."/>
            <person name="Andreopoulos B."/>
            <person name="Cheng J.F."/>
            <person name="Woyke T."/>
            <person name="Pelin A."/>
            <person name="Henrissat B."/>
            <person name="Reynolds N.K."/>
            <person name="Benny G.L."/>
            <person name="Smith M.E."/>
            <person name="James T.Y."/>
            <person name="Grigoriev I.V."/>
        </authorList>
    </citation>
    <scope>NUCLEOTIDE SEQUENCE [LARGE SCALE GENOMIC DNA]</scope>
    <source>
        <strain evidence="10">CSF55</strain>
    </source>
</reference>
<evidence type="ECO:0000259" key="7">
    <source>
        <dbReference type="PROSITE" id="PS50934"/>
    </source>
</evidence>
<name>A0A4P9YGG0_ROZAC</name>
<evidence type="ECO:0000259" key="6">
    <source>
        <dbReference type="PROSITE" id="PS50090"/>
    </source>
</evidence>
<feature type="domain" description="SANT" evidence="8">
    <location>
        <begin position="236"/>
        <end position="287"/>
    </location>
</feature>
<dbReference type="InterPro" id="IPR017884">
    <property type="entry name" value="SANT_dom"/>
</dbReference>
<dbReference type="InterPro" id="IPR001005">
    <property type="entry name" value="SANT/Myb"/>
</dbReference>
<evidence type="ECO:0000259" key="8">
    <source>
        <dbReference type="PROSITE" id="PS51293"/>
    </source>
</evidence>
<evidence type="ECO:0000256" key="3">
    <source>
        <dbReference type="ARBA" id="ARBA00023163"/>
    </source>
</evidence>
<dbReference type="PANTHER" id="PTHR12802:SF41">
    <property type="entry name" value="BRAHMA ASSOCIATED PROTEIN 155 KDA"/>
    <property type="match status" value="1"/>
</dbReference>
<feature type="coiled-coil region" evidence="5">
    <location>
        <begin position="394"/>
        <end position="428"/>
    </location>
</feature>
<keyword evidence="4" id="KW-0539">Nucleus</keyword>
<evidence type="ECO:0000256" key="2">
    <source>
        <dbReference type="ARBA" id="ARBA00023125"/>
    </source>
</evidence>
<dbReference type="PROSITE" id="PS50934">
    <property type="entry name" value="SWIRM"/>
    <property type="match status" value="1"/>
</dbReference>
<proteinExistence type="predicted"/>
<dbReference type="SUPFAM" id="SSF46689">
    <property type="entry name" value="Homeodomain-like"/>
    <property type="match status" value="2"/>
</dbReference>
<dbReference type="InterPro" id="IPR009057">
    <property type="entry name" value="Homeodomain-like_sf"/>
</dbReference>
<dbReference type="InterPro" id="IPR036388">
    <property type="entry name" value="WH-like_DNA-bd_sf"/>
</dbReference>
<dbReference type="EMBL" id="ML005482">
    <property type="protein sequence ID" value="RKP18365.1"/>
    <property type="molecule type" value="Genomic_DNA"/>
</dbReference>
<accession>A0A4P9YGG0</accession>
<dbReference type="CDD" id="cd00167">
    <property type="entry name" value="SANT"/>
    <property type="match status" value="1"/>
</dbReference>